<dbReference type="Pfam" id="PF01106">
    <property type="entry name" value="NifU"/>
    <property type="match status" value="1"/>
</dbReference>
<dbReference type="Proteomes" id="UP001499967">
    <property type="component" value="Unassembled WGS sequence"/>
</dbReference>
<dbReference type="InterPro" id="IPR034904">
    <property type="entry name" value="FSCA_dom_sf"/>
</dbReference>
<evidence type="ECO:0000256" key="1">
    <source>
        <dbReference type="ARBA" id="ARBA00049958"/>
    </source>
</evidence>
<keyword evidence="4" id="KW-1185">Reference proteome</keyword>
<protein>
    <recommendedName>
        <fullName evidence="2">NIF system FeS cluster assembly NifU C-terminal domain-containing protein</fullName>
    </recommendedName>
</protein>
<sequence>MAEGAGGPPSDAAVRERLARLDGLLAQVEATPGPAGEVALEAVSALADVYGEALARVTAYASGAPAVLEAVTGDELLAHLLVLHGIHPDPVESRAARAVDGLRPVLQEHGGDVELTGIDEHGVASVRLTTKGCGSAGVEEAVRDGVLAMAPELTDVRRAPEPRTPTFVPLDSLMSRP</sequence>
<dbReference type="EMBL" id="BAAAHP010000166">
    <property type="protein sequence ID" value="GAA0896156.1"/>
    <property type="molecule type" value="Genomic_DNA"/>
</dbReference>
<dbReference type="SUPFAM" id="SSF117916">
    <property type="entry name" value="Fe-S cluster assembly (FSCA) domain-like"/>
    <property type="match status" value="1"/>
</dbReference>
<organism evidence="3 4">
    <name type="scientific">Pseudonocardia zijingensis</name>
    <dbReference type="NCBI Taxonomy" id="153376"/>
    <lineage>
        <taxon>Bacteria</taxon>
        <taxon>Bacillati</taxon>
        <taxon>Actinomycetota</taxon>
        <taxon>Actinomycetes</taxon>
        <taxon>Pseudonocardiales</taxon>
        <taxon>Pseudonocardiaceae</taxon>
        <taxon>Pseudonocardia</taxon>
    </lineage>
</organism>
<comment type="caution">
    <text evidence="3">The sequence shown here is derived from an EMBL/GenBank/DDBJ whole genome shotgun (WGS) entry which is preliminary data.</text>
</comment>
<dbReference type="RefSeq" id="WP_343944417.1">
    <property type="nucleotide sequence ID" value="NZ_BAAAHP010000166.1"/>
</dbReference>
<comment type="function">
    <text evidence="1">May be involved in the formation or repair of [Fe-S] clusters present in iron-sulfur proteins.</text>
</comment>
<feature type="domain" description="NIF system FeS cluster assembly NifU C-terminal" evidence="2">
    <location>
        <begin position="98"/>
        <end position="148"/>
    </location>
</feature>
<dbReference type="Gene3D" id="3.30.300.130">
    <property type="entry name" value="Fe-S cluster assembly (FSCA)"/>
    <property type="match status" value="1"/>
</dbReference>
<name>A0ABP3YJW9_9PSEU</name>
<evidence type="ECO:0000313" key="4">
    <source>
        <dbReference type="Proteomes" id="UP001499967"/>
    </source>
</evidence>
<proteinExistence type="predicted"/>
<gene>
    <name evidence="3" type="ORF">GCM10009559_54130</name>
</gene>
<evidence type="ECO:0000313" key="3">
    <source>
        <dbReference type="EMBL" id="GAA0896156.1"/>
    </source>
</evidence>
<evidence type="ECO:0000259" key="2">
    <source>
        <dbReference type="Pfam" id="PF01106"/>
    </source>
</evidence>
<reference evidence="4" key="1">
    <citation type="journal article" date="2019" name="Int. J. Syst. Evol. Microbiol.">
        <title>The Global Catalogue of Microorganisms (GCM) 10K type strain sequencing project: providing services to taxonomists for standard genome sequencing and annotation.</title>
        <authorList>
            <consortium name="The Broad Institute Genomics Platform"/>
            <consortium name="The Broad Institute Genome Sequencing Center for Infectious Disease"/>
            <person name="Wu L."/>
            <person name="Ma J."/>
        </authorList>
    </citation>
    <scope>NUCLEOTIDE SEQUENCE [LARGE SCALE GENOMIC DNA]</scope>
    <source>
        <strain evidence="4">JCM 11117</strain>
    </source>
</reference>
<dbReference type="InterPro" id="IPR001075">
    <property type="entry name" value="NIF_FeS_clus_asmbl_NifU_C"/>
</dbReference>
<accession>A0ABP3YJW9</accession>